<gene>
    <name evidence="1" type="ORF">JJB74_12430</name>
</gene>
<comment type="caution">
    <text evidence="1">The sequence shown here is derived from an EMBL/GenBank/DDBJ whole genome shotgun (WGS) entry which is preliminary data.</text>
</comment>
<protein>
    <submittedName>
        <fullName evidence="1">Uncharacterized protein</fullName>
    </submittedName>
</protein>
<proteinExistence type="predicted"/>
<dbReference type="Proteomes" id="UP000622890">
    <property type="component" value="Unassembled WGS sequence"/>
</dbReference>
<dbReference type="AlphaFoldDB" id="A0A934SUD2"/>
<sequence>MASIARTENLQIIDDADELFNAHLSDEDILNAFLKDGCDLDGTPLLLWNDEPVPQARRPERLH</sequence>
<evidence type="ECO:0000313" key="1">
    <source>
        <dbReference type="EMBL" id="MBK4735423.1"/>
    </source>
</evidence>
<evidence type="ECO:0000313" key="2">
    <source>
        <dbReference type="Proteomes" id="UP000622890"/>
    </source>
</evidence>
<dbReference type="RefSeq" id="WP_200592183.1">
    <property type="nucleotide sequence ID" value="NZ_JAEPBG010000004.1"/>
</dbReference>
<reference evidence="1" key="1">
    <citation type="submission" date="2021-01" db="EMBL/GenBank/DDBJ databases">
        <title>Genome sequence of strain Noviherbaspirillum sp. DKR-6.</title>
        <authorList>
            <person name="Chaudhary D.K."/>
        </authorList>
    </citation>
    <scope>NUCLEOTIDE SEQUENCE</scope>
    <source>
        <strain evidence="1">DKR-6</strain>
    </source>
</reference>
<name>A0A934SUD2_9BURK</name>
<dbReference type="EMBL" id="JAEPBG010000004">
    <property type="protein sequence ID" value="MBK4735423.1"/>
    <property type="molecule type" value="Genomic_DNA"/>
</dbReference>
<keyword evidence="2" id="KW-1185">Reference proteome</keyword>
<accession>A0A934SUD2</accession>
<organism evidence="1 2">
    <name type="scientific">Noviherbaspirillum pedocola</name>
    <dbReference type="NCBI Taxonomy" id="2801341"/>
    <lineage>
        <taxon>Bacteria</taxon>
        <taxon>Pseudomonadati</taxon>
        <taxon>Pseudomonadota</taxon>
        <taxon>Betaproteobacteria</taxon>
        <taxon>Burkholderiales</taxon>
        <taxon>Oxalobacteraceae</taxon>
        <taxon>Noviherbaspirillum</taxon>
    </lineage>
</organism>